<accession>A0ABT0UTC2</accession>
<gene>
    <name evidence="1" type="ORF">NBG84_26700</name>
</gene>
<evidence type="ECO:0000313" key="2">
    <source>
        <dbReference type="Proteomes" id="UP001431429"/>
    </source>
</evidence>
<name>A0ABT0UTC2_9ACTN</name>
<protein>
    <recommendedName>
        <fullName evidence="3">RNA polymerase sigma-70 region 4 domain-containing protein</fullName>
    </recommendedName>
</protein>
<dbReference type="InterPro" id="IPR013324">
    <property type="entry name" value="RNA_pol_sigma_r3/r4-like"/>
</dbReference>
<dbReference type="SUPFAM" id="SSF88659">
    <property type="entry name" value="Sigma3 and sigma4 domains of RNA polymerase sigma factors"/>
    <property type="match status" value="1"/>
</dbReference>
<dbReference type="EMBL" id="JAMQAW010000033">
    <property type="protein sequence ID" value="MCM2391834.1"/>
    <property type="molecule type" value="Genomic_DNA"/>
</dbReference>
<comment type="caution">
    <text evidence="1">The sequence shown here is derived from an EMBL/GenBank/DDBJ whole genome shotgun (WGS) entry which is preliminary data.</text>
</comment>
<organism evidence="1 2">
    <name type="scientific">Streptomyces albipurpureus</name>
    <dbReference type="NCBI Taxonomy" id="2897419"/>
    <lineage>
        <taxon>Bacteria</taxon>
        <taxon>Bacillati</taxon>
        <taxon>Actinomycetota</taxon>
        <taxon>Actinomycetes</taxon>
        <taxon>Kitasatosporales</taxon>
        <taxon>Streptomycetaceae</taxon>
        <taxon>Streptomyces</taxon>
    </lineage>
</organism>
<evidence type="ECO:0000313" key="1">
    <source>
        <dbReference type="EMBL" id="MCM2391834.1"/>
    </source>
</evidence>
<dbReference type="RefSeq" id="WP_250922161.1">
    <property type="nucleotide sequence ID" value="NZ_JAMQAW010000033.1"/>
</dbReference>
<evidence type="ECO:0008006" key="3">
    <source>
        <dbReference type="Google" id="ProtNLM"/>
    </source>
</evidence>
<reference evidence="1" key="1">
    <citation type="submission" date="2022-06" db="EMBL/GenBank/DDBJ databases">
        <title>Genome public.</title>
        <authorList>
            <person name="Sun Q."/>
        </authorList>
    </citation>
    <scope>NUCLEOTIDE SEQUENCE</scope>
    <source>
        <strain evidence="1">CWNU-1</strain>
    </source>
</reference>
<dbReference type="Proteomes" id="UP001431429">
    <property type="component" value="Unassembled WGS sequence"/>
</dbReference>
<proteinExistence type="predicted"/>
<sequence>MSDQIATHIDAALAALGEISDPLERERAARRMLDTLLPDAARKAKGVRQEVVLKLREGRTLREVAAILDLTYARVDQIAKGR</sequence>
<keyword evidence="2" id="KW-1185">Reference proteome</keyword>